<dbReference type="SMART" id="SM00633">
    <property type="entry name" value="Glyco_10"/>
    <property type="match status" value="1"/>
</dbReference>
<comment type="similarity">
    <text evidence="2">Belongs to the glycosyl hydrolase 10 (cellulase F) family.</text>
</comment>
<evidence type="ECO:0000256" key="7">
    <source>
        <dbReference type="ARBA" id="ARBA00023277"/>
    </source>
</evidence>
<dbReference type="Gene3D" id="3.20.20.80">
    <property type="entry name" value="Glycosidases"/>
    <property type="match status" value="2"/>
</dbReference>
<feature type="region of interest" description="Disordered" evidence="10">
    <location>
        <begin position="77"/>
        <end position="96"/>
    </location>
</feature>
<accession>A0A180GVC2</accession>
<feature type="region of interest" description="Disordered" evidence="10">
    <location>
        <begin position="28"/>
        <end position="69"/>
    </location>
</feature>
<evidence type="ECO:0000256" key="5">
    <source>
        <dbReference type="ARBA" id="ARBA00022729"/>
    </source>
</evidence>
<reference evidence="13" key="1">
    <citation type="submission" date="2009-11" db="EMBL/GenBank/DDBJ databases">
        <authorList>
            <consortium name="The Broad Institute Genome Sequencing Platform"/>
            <person name="Ward D."/>
            <person name="Feldgarden M."/>
            <person name="Earl A."/>
            <person name="Young S.K."/>
            <person name="Zeng Q."/>
            <person name="Koehrsen M."/>
            <person name="Alvarado L."/>
            <person name="Berlin A."/>
            <person name="Bochicchio J."/>
            <person name="Borenstein D."/>
            <person name="Chapman S.B."/>
            <person name="Chen Z."/>
            <person name="Engels R."/>
            <person name="Freedman E."/>
            <person name="Gellesch M."/>
            <person name="Goldberg J."/>
            <person name="Griggs A."/>
            <person name="Gujja S."/>
            <person name="Heilman E."/>
            <person name="Heiman D."/>
            <person name="Hepburn T."/>
            <person name="Howarth C."/>
            <person name="Jen D."/>
            <person name="Larson L."/>
            <person name="Lewis B."/>
            <person name="Mehta T."/>
            <person name="Park D."/>
            <person name="Pearson M."/>
            <person name="Roberts A."/>
            <person name="Saif S."/>
            <person name="Shea T."/>
            <person name="Shenoy N."/>
            <person name="Sisk P."/>
            <person name="Stolte C."/>
            <person name="Sykes S."/>
            <person name="Thomson T."/>
            <person name="Walk T."/>
            <person name="White J."/>
            <person name="Yandava C."/>
            <person name="Izard J."/>
            <person name="Baranova O.V."/>
            <person name="Blanton J.M."/>
            <person name="Tanner A.C."/>
            <person name="Dewhirst F.E."/>
            <person name="Haas B."/>
            <person name="Nusbaum C."/>
            <person name="Birren B."/>
        </authorList>
    </citation>
    <scope>NUCLEOTIDE SEQUENCE [LARGE SCALE GENOMIC DNA]</scope>
    <source>
        <strain evidence="13">1-1 BBBD Race 1</strain>
    </source>
</reference>
<feature type="domain" description="GH10" evidence="12">
    <location>
        <begin position="75"/>
        <end position="364"/>
    </location>
</feature>
<keyword evidence="7" id="KW-0119">Carbohydrate metabolism</keyword>
<keyword evidence="6" id="KW-0378">Hydrolase</keyword>
<evidence type="ECO:0000313" key="15">
    <source>
        <dbReference type="Proteomes" id="UP000005240"/>
    </source>
</evidence>
<dbReference type="Pfam" id="PF00331">
    <property type="entry name" value="Glyco_hydro_10"/>
    <property type="match status" value="2"/>
</dbReference>
<dbReference type="Proteomes" id="UP000005240">
    <property type="component" value="Unassembled WGS sequence"/>
</dbReference>
<dbReference type="STRING" id="630390.A0A180GVC2"/>
<keyword evidence="9" id="KW-0624">Polysaccharide degradation</keyword>
<comment type="catalytic activity">
    <reaction evidence="1">
        <text>Endohydrolysis of (1-&gt;4)-beta-D-xylosidic linkages in xylans.</text>
        <dbReference type="EC" id="3.2.1.8"/>
    </reaction>
</comment>
<name>A0A180GVC2_PUCT1</name>
<feature type="signal peptide" evidence="11">
    <location>
        <begin position="1"/>
        <end position="24"/>
    </location>
</feature>
<keyword evidence="5 11" id="KW-0732">Signal</keyword>
<evidence type="ECO:0000313" key="14">
    <source>
        <dbReference type="EnsemblFungi" id="PTTG_26397-t43_1-p1"/>
    </source>
</evidence>
<keyword evidence="8" id="KW-0326">Glycosidase</keyword>
<proteinExistence type="inferred from homology"/>
<gene>
    <name evidence="13" type="ORF">PTTG_26397</name>
</gene>
<dbReference type="InterPro" id="IPR001000">
    <property type="entry name" value="GH10_dom"/>
</dbReference>
<evidence type="ECO:0000256" key="11">
    <source>
        <dbReference type="SAM" id="SignalP"/>
    </source>
</evidence>
<feature type="chain" id="PRO_5008110319" description="endo-1,4-beta-xylanase" evidence="11">
    <location>
        <begin position="25"/>
        <end position="377"/>
    </location>
</feature>
<evidence type="ECO:0000259" key="12">
    <source>
        <dbReference type="PROSITE" id="PS51760"/>
    </source>
</evidence>
<reference evidence="14" key="4">
    <citation type="submission" date="2025-05" db="UniProtKB">
        <authorList>
            <consortium name="EnsemblFungi"/>
        </authorList>
    </citation>
    <scope>IDENTIFICATION</scope>
    <source>
        <strain evidence="14">isolate 1-1 / race 1 (BBBD)</strain>
    </source>
</reference>
<dbReference type="VEuPathDB" id="FungiDB:PTTG_26397"/>
<dbReference type="OrthoDB" id="3055998at2759"/>
<dbReference type="PANTHER" id="PTHR31490">
    <property type="entry name" value="GLYCOSYL HYDROLASE"/>
    <property type="match status" value="1"/>
</dbReference>
<reference evidence="13" key="2">
    <citation type="submission" date="2016-05" db="EMBL/GenBank/DDBJ databases">
        <title>Comparative analysis highlights variable genome content of wheat rusts and divergence of the mating loci.</title>
        <authorList>
            <person name="Cuomo C.A."/>
            <person name="Bakkeren G."/>
            <person name="Szabo L."/>
            <person name="Khalil H."/>
            <person name="Joly D."/>
            <person name="Goldberg J."/>
            <person name="Young S."/>
            <person name="Zeng Q."/>
            <person name="Fellers J."/>
        </authorList>
    </citation>
    <scope>NUCLEOTIDE SEQUENCE [LARGE SCALE GENOMIC DNA]</scope>
    <source>
        <strain evidence="13">1-1 BBBD Race 1</strain>
    </source>
</reference>
<evidence type="ECO:0000256" key="9">
    <source>
        <dbReference type="ARBA" id="ARBA00023326"/>
    </source>
</evidence>
<dbReference type="AlphaFoldDB" id="A0A180GVC2"/>
<dbReference type="PANTHER" id="PTHR31490:SF88">
    <property type="entry name" value="BETA-XYLANASE"/>
    <property type="match status" value="1"/>
</dbReference>
<dbReference type="PROSITE" id="PS51760">
    <property type="entry name" value="GH10_2"/>
    <property type="match status" value="1"/>
</dbReference>
<evidence type="ECO:0000313" key="13">
    <source>
        <dbReference type="EMBL" id="OAV96454.1"/>
    </source>
</evidence>
<sequence length="377" mass="41711">MKSMRLRVFLLLLGIFALISLTIAAPAPDAGNPDRDAEHVPKPEPEPKPKPEGTEKTPDPKPKPKAGDKLLMGIGITADGLKGKNPNEPNDPVDTQGRYKKVVTDYFAVVTPGNEMKWSFLEENKDQYTFDLADEIARYAKDYKKQLRIHTFFAKDQNPKWVGDLKPDDLEKKMNAILEKVISQYGPQAIGADIVNEILDDQGALAKDNPWYKALGDKWLTKVFTHAKQVRDKSAPGMLLFMNDVSTEGINAKSTGMLRIATDLHKAGLLDAVGFQCHFIVNQGDDPTVPKDFKQNLERFTKEGMTCFAGYIQQVRGCVSVTTWGVTPKDSWIGHNNVFPGFGEATLFDNDFKPTPAMEALIQDGFFPKIGGGSGKP</sequence>
<evidence type="ECO:0000256" key="8">
    <source>
        <dbReference type="ARBA" id="ARBA00023295"/>
    </source>
</evidence>
<evidence type="ECO:0000256" key="3">
    <source>
        <dbReference type="ARBA" id="ARBA00012590"/>
    </source>
</evidence>
<dbReference type="GO" id="GO:0045493">
    <property type="term" value="P:xylan catabolic process"/>
    <property type="evidence" value="ECO:0007669"/>
    <property type="project" value="UniProtKB-KW"/>
</dbReference>
<keyword evidence="4" id="KW-0858">Xylan degradation</keyword>
<organism evidence="13">
    <name type="scientific">Puccinia triticina (isolate 1-1 / race 1 (BBBD))</name>
    <name type="common">Brown leaf rust fungus</name>
    <dbReference type="NCBI Taxonomy" id="630390"/>
    <lineage>
        <taxon>Eukaryota</taxon>
        <taxon>Fungi</taxon>
        <taxon>Dikarya</taxon>
        <taxon>Basidiomycota</taxon>
        <taxon>Pucciniomycotina</taxon>
        <taxon>Pucciniomycetes</taxon>
        <taxon>Pucciniales</taxon>
        <taxon>Pucciniaceae</taxon>
        <taxon>Puccinia</taxon>
    </lineage>
</organism>
<dbReference type="InterPro" id="IPR017853">
    <property type="entry name" value="GH"/>
</dbReference>
<dbReference type="GO" id="GO:0031176">
    <property type="term" value="F:endo-1,4-beta-xylanase activity"/>
    <property type="evidence" value="ECO:0007669"/>
    <property type="project" value="UniProtKB-EC"/>
</dbReference>
<evidence type="ECO:0000256" key="6">
    <source>
        <dbReference type="ARBA" id="ARBA00022801"/>
    </source>
</evidence>
<dbReference type="SUPFAM" id="SSF51445">
    <property type="entry name" value="(Trans)glycosidases"/>
    <property type="match status" value="1"/>
</dbReference>
<feature type="compositionally biased region" description="Basic and acidic residues" evidence="10">
    <location>
        <begin position="32"/>
        <end position="68"/>
    </location>
</feature>
<evidence type="ECO:0000256" key="1">
    <source>
        <dbReference type="ARBA" id="ARBA00000681"/>
    </source>
</evidence>
<evidence type="ECO:0000256" key="10">
    <source>
        <dbReference type="SAM" id="MobiDB-lite"/>
    </source>
</evidence>
<evidence type="ECO:0000256" key="4">
    <source>
        <dbReference type="ARBA" id="ARBA00022651"/>
    </source>
</evidence>
<dbReference type="EMBL" id="ADAS02000020">
    <property type="protein sequence ID" value="OAV96454.1"/>
    <property type="molecule type" value="Genomic_DNA"/>
</dbReference>
<dbReference type="InterPro" id="IPR044846">
    <property type="entry name" value="GH10"/>
</dbReference>
<dbReference type="EC" id="3.2.1.8" evidence="3"/>
<keyword evidence="15" id="KW-1185">Reference proteome</keyword>
<reference evidence="14 15" key="3">
    <citation type="journal article" date="2017" name="G3 (Bethesda)">
        <title>Comparative analysis highlights variable genome content of wheat rusts and divergence of the mating loci.</title>
        <authorList>
            <person name="Cuomo C.A."/>
            <person name="Bakkeren G."/>
            <person name="Khalil H.B."/>
            <person name="Panwar V."/>
            <person name="Joly D."/>
            <person name="Linning R."/>
            <person name="Sakthikumar S."/>
            <person name="Song X."/>
            <person name="Adiconis X."/>
            <person name="Fan L."/>
            <person name="Goldberg J.M."/>
            <person name="Levin J.Z."/>
            <person name="Young S."/>
            <person name="Zeng Q."/>
            <person name="Anikster Y."/>
            <person name="Bruce M."/>
            <person name="Wang M."/>
            <person name="Yin C."/>
            <person name="McCallum B."/>
            <person name="Szabo L.J."/>
            <person name="Hulbert S."/>
            <person name="Chen X."/>
            <person name="Fellers J.P."/>
        </authorList>
    </citation>
    <scope>NUCLEOTIDE SEQUENCE</scope>
    <source>
        <strain evidence="15">Isolate 1-1 / race 1 (BBBD)</strain>
        <strain evidence="14">isolate 1-1 / race 1 (BBBD)</strain>
    </source>
</reference>
<dbReference type="EnsemblFungi" id="PTTG_26397-t43_1">
    <property type="protein sequence ID" value="PTTG_26397-t43_1-p1"/>
    <property type="gene ID" value="PTTG_26397"/>
</dbReference>
<evidence type="ECO:0000256" key="2">
    <source>
        <dbReference type="ARBA" id="ARBA00007495"/>
    </source>
</evidence>
<protein>
    <recommendedName>
        <fullName evidence="3">endo-1,4-beta-xylanase</fullName>
        <ecNumber evidence="3">3.2.1.8</ecNumber>
    </recommendedName>
</protein>